<dbReference type="Proteomes" id="UP000035368">
    <property type="component" value="Chromosome"/>
</dbReference>
<evidence type="ECO:0000313" key="1">
    <source>
        <dbReference type="EMBL" id="AKK03908.1"/>
    </source>
</evidence>
<name>A0A0G3GWK4_9CORY</name>
<reference evidence="1 2" key="1">
    <citation type="submission" date="2015-05" db="EMBL/GenBank/DDBJ databases">
        <title>Complete genome sequence of Corynebacterium epidermidicanis DSM 45586, isolated from the skin of a dog suffering from pruritus.</title>
        <authorList>
            <person name="Ruckert C."/>
            <person name="Albersmeier A."/>
            <person name="Winkler A."/>
            <person name="Tauch A."/>
        </authorList>
    </citation>
    <scope>NUCLEOTIDE SEQUENCE [LARGE SCALE GENOMIC DNA]</scope>
    <source>
        <strain evidence="1 2">DSM 45586</strain>
    </source>
</reference>
<organism evidence="1 2">
    <name type="scientific">Corynebacterium epidermidicanis</name>
    <dbReference type="NCBI Taxonomy" id="1050174"/>
    <lineage>
        <taxon>Bacteria</taxon>
        <taxon>Bacillati</taxon>
        <taxon>Actinomycetota</taxon>
        <taxon>Actinomycetes</taxon>
        <taxon>Mycobacteriales</taxon>
        <taxon>Corynebacteriaceae</taxon>
        <taxon>Corynebacterium</taxon>
    </lineage>
</organism>
<accession>A0A0G3GWK4</accession>
<dbReference type="EMBL" id="CP011541">
    <property type="protein sequence ID" value="AKK03908.1"/>
    <property type="molecule type" value="Genomic_DNA"/>
</dbReference>
<keyword evidence="2" id="KW-1185">Reference proteome</keyword>
<proteinExistence type="predicted"/>
<dbReference type="KEGG" id="cei:CEPID_10390"/>
<gene>
    <name evidence="1" type="ORF">CEPID_10390</name>
</gene>
<evidence type="ECO:0000313" key="2">
    <source>
        <dbReference type="Proteomes" id="UP000035368"/>
    </source>
</evidence>
<dbReference type="PATRIC" id="fig|1050174.4.peg.2092"/>
<sequence>MTGGKGEGCFNAELGDLVMKIDKIQDGQNKPESQRVRSVMFDQHDGTISTVTVYPDESARMLMVKNGFVEAGQRFVAGIAPAWAKVAQENQVCNEFEIRDNSLVQRVTPQSKDGYPIVAGPFLGKHLFKDFWQGEWNGDAV</sequence>
<protein>
    <submittedName>
        <fullName evidence="1">Uncharacterized protein</fullName>
    </submittedName>
</protein>
<dbReference type="AlphaFoldDB" id="A0A0G3GWK4"/>